<dbReference type="HOGENOM" id="CLU_1286893_0_0_5"/>
<dbReference type="InterPro" id="IPR001646">
    <property type="entry name" value="5peptide_repeat"/>
</dbReference>
<feature type="domain" description="VOC" evidence="4">
    <location>
        <begin position="10"/>
        <end position="124"/>
    </location>
</feature>
<keyword evidence="5" id="KW-0560">Oxidoreductase</keyword>
<dbReference type="CDD" id="cd08349">
    <property type="entry name" value="BLMA_like"/>
    <property type="match status" value="1"/>
</dbReference>
<dbReference type="InterPro" id="IPR029068">
    <property type="entry name" value="Glyas_Bleomycin-R_OHBP_Dase"/>
</dbReference>
<dbReference type="GO" id="GO:0051213">
    <property type="term" value="F:dioxygenase activity"/>
    <property type="evidence" value="ECO:0007669"/>
    <property type="project" value="UniProtKB-KW"/>
</dbReference>
<dbReference type="Gene3D" id="3.10.180.10">
    <property type="entry name" value="2,3-Dihydroxybiphenyl 1,2-Dioxygenase, domain 1"/>
    <property type="match status" value="1"/>
</dbReference>
<gene>
    <name evidence="5" type="ordered locus">Caul_3749</name>
</gene>
<dbReference type="GO" id="GO:0046677">
    <property type="term" value="P:response to antibiotic"/>
    <property type="evidence" value="ECO:0007669"/>
    <property type="project" value="UniProtKB-KW"/>
</dbReference>
<dbReference type="STRING" id="366602.Caul_3749"/>
<evidence type="ECO:0000256" key="2">
    <source>
        <dbReference type="ARBA" id="ARBA00021572"/>
    </source>
</evidence>
<dbReference type="SUPFAM" id="SSF54593">
    <property type="entry name" value="Glyoxalase/Bleomycin resistance protein/Dihydroxybiphenyl dioxygenase"/>
    <property type="match status" value="1"/>
</dbReference>
<sequence length="214" mass="22980">MTSNAASAIPYGRVAPGLFVRDIASACAFYCDVLGFAKTFENGDPVGFVILEKDAAEIHLNLVKDHQPSTTNVAHLMVGDVDALHQICVAARVPVIKALADKDYGLRAFVFADPDGNRIDVGQPTDAAPKAGEVFEHRNLAETQFKDCSLAEASFDDVNLSGTLFSNVDLRQARLTNVNMVGVVIENANIEGLTIYGIDIHALVQAELARRQPG</sequence>
<evidence type="ECO:0000256" key="3">
    <source>
        <dbReference type="ARBA" id="ARBA00023251"/>
    </source>
</evidence>
<dbReference type="AlphaFoldDB" id="B0T8V9"/>
<dbReference type="SUPFAM" id="SSF141571">
    <property type="entry name" value="Pentapeptide repeat-like"/>
    <property type="match status" value="1"/>
</dbReference>
<comment type="similarity">
    <text evidence="1">Belongs to the bleomycin resistance protein family.</text>
</comment>
<protein>
    <recommendedName>
        <fullName evidence="2">Bleomycin resistance protein</fullName>
    </recommendedName>
</protein>
<dbReference type="Pfam" id="PF00903">
    <property type="entry name" value="Glyoxalase"/>
    <property type="match status" value="1"/>
</dbReference>
<evidence type="ECO:0000256" key="1">
    <source>
        <dbReference type="ARBA" id="ARBA00011051"/>
    </source>
</evidence>
<dbReference type="KEGG" id="cak:Caul_3749"/>
<proteinExistence type="inferred from homology"/>
<dbReference type="Gene3D" id="2.160.20.80">
    <property type="entry name" value="E3 ubiquitin-protein ligase SopA"/>
    <property type="match status" value="1"/>
</dbReference>
<dbReference type="InterPro" id="IPR037523">
    <property type="entry name" value="VOC_core"/>
</dbReference>
<keyword evidence="3" id="KW-0046">Antibiotic resistance</keyword>
<dbReference type="EMBL" id="CP000927">
    <property type="protein sequence ID" value="ABZ72876.1"/>
    <property type="molecule type" value="Genomic_DNA"/>
</dbReference>
<evidence type="ECO:0000313" key="5">
    <source>
        <dbReference type="EMBL" id="ABZ72876.1"/>
    </source>
</evidence>
<name>B0T8V9_CAUSK</name>
<dbReference type="InterPro" id="IPR004360">
    <property type="entry name" value="Glyas_Fos-R_dOase_dom"/>
</dbReference>
<dbReference type="PROSITE" id="PS51819">
    <property type="entry name" value="VOC"/>
    <property type="match status" value="1"/>
</dbReference>
<organism evidence="5">
    <name type="scientific">Caulobacter sp. (strain K31)</name>
    <dbReference type="NCBI Taxonomy" id="366602"/>
    <lineage>
        <taxon>Bacteria</taxon>
        <taxon>Pseudomonadati</taxon>
        <taxon>Pseudomonadota</taxon>
        <taxon>Alphaproteobacteria</taxon>
        <taxon>Caulobacterales</taxon>
        <taxon>Caulobacteraceae</taxon>
        <taxon>Caulobacter</taxon>
    </lineage>
</organism>
<keyword evidence="5" id="KW-0223">Dioxygenase</keyword>
<reference evidence="5" key="1">
    <citation type="submission" date="2008-01" db="EMBL/GenBank/DDBJ databases">
        <title>Complete sequence of chromosome of Caulobacter sp. K31.</title>
        <authorList>
            <consortium name="US DOE Joint Genome Institute"/>
            <person name="Copeland A."/>
            <person name="Lucas S."/>
            <person name="Lapidus A."/>
            <person name="Barry K."/>
            <person name="Glavina del Rio T."/>
            <person name="Dalin E."/>
            <person name="Tice H."/>
            <person name="Pitluck S."/>
            <person name="Bruce D."/>
            <person name="Goodwin L."/>
            <person name="Thompson L.S."/>
            <person name="Brettin T."/>
            <person name="Detter J.C."/>
            <person name="Han C."/>
            <person name="Schmutz J."/>
            <person name="Larimer F."/>
            <person name="Land M."/>
            <person name="Hauser L."/>
            <person name="Kyrpides N."/>
            <person name="Kim E."/>
            <person name="Stephens C."/>
            <person name="Richardson P."/>
        </authorList>
    </citation>
    <scope>NUCLEOTIDE SEQUENCE [LARGE SCALE GENOMIC DNA]</scope>
    <source>
        <strain evidence="5">K31</strain>
    </source>
</reference>
<dbReference type="InterPro" id="IPR000335">
    <property type="entry name" value="Bleomycin-R"/>
</dbReference>
<accession>B0T8V9</accession>
<evidence type="ECO:0000259" key="4">
    <source>
        <dbReference type="PROSITE" id="PS51819"/>
    </source>
</evidence>
<dbReference type="OrthoDB" id="9806868at2"/>
<dbReference type="Pfam" id="PF00805">
    <property type="entry name" value="Pentapeptide"/>
    <property type="match status" value="1"/>
</dbReference>
<dbReference type="eggNOG" id="COG0346">
    <property type="taxonomic scope" value="Bacteria"/>
</dbReference>